<dbReference type="RefSeq" id="WP_193779213.1">
    <property type="nucleotide sequence ID" value="NZ_JADDOJ010000009.1"/>
</dbReference>
<evidence type="ECO:0000313" key="1">
    <source>
        <dbReference type="EMBL" id="MBE7939662.1"/>
    </source>
</evidence>
<organism evidence="1 2">
    <name type="scientific">Ramlibacter aquaticus</name>
    <dbReference type="NCBI Taxonomy" id="2780094"/>
    <lineage>
        <taxon>Bacteria</taxon>
        <taxon>Pseudomonadati</taxon>
        <taxon>Pseudomonadota</taxon>
        <taxon>Betaproteobacteria</taxon>
        <taxon>Burkholderiales</taxon>
        <taxon>Comamonadaceae</taxon>
        <taxon>Ramlibacter</taxon>
    </lineage>
</organism>
<keyword evidence="2" id="KW-1185">Reference proteome</keyword>
<dbReference type="EMBL" id="JADDOJ010000009">
    <property type="protein sequence ID" value="MBE7939662.1"/>
    <property type="molecule type" value="Genomic_DNA"/>
</dbReference>
<accession>A0ABR9SD51</accession>
<comment type="caution">
    <text evidence="1">The sequence shown here is derived from an EMBL/GenBank/DDBJ whole genome shotgun (WGS) entry which is preliminary data.</text>
</comment>
<evidence type="ECO:0000313" key="2">
    <source>
        <dbReference type="Proteomes" id="UP000715965"/>
    </source>
</evidence>
<name>A0ABR9SD51_9BURK</name>
<protein>
    <submittedName>
        <fullName evidence="1">DUF4393 domain-containing protein</fullName>
    </submittedName>
</protein>
<sequence length="229" mass="25181">MTDEAKAVQEIAKAAAKGIDAAREAGGFLAQYLHAPLEVASAIWTDRLKYMRWERQQRFIARAKDFLKEIGSNEPTRVIPLKNALPLIQAAVLEEDDYLQDEWAKLLVNAADALGPDVQRAHIEILSQLTPVEARILEVIYALPFEATQHNGAYTAGLPNSAEAVVPDATREERGVTPSEEICVALGNLARLGCLRLSTSWGGGEHFYKVLPTMLGRSFVRACTLRQAT</sequence>
<dbReference type="Pfam" id="PF14337">
    <property type="entry name" value="Abi_alpha"/>
    <property type="match status" value="1"/>
</dbReference>
<gene>
    <name evidence="1" type="ORF">IM725_03625</name>
</gene>
<dbReference type="Proteomes" id="UP000715965">
    <property type="component" value="Unassembled WGS sequence"/>
</dbReference>
<proteinExistence type="predicted"/>
<reference evidence="1 2" key="1">
    <citation type="submission" date="2020-10" db="EMBL/GenBank/DDBJ databases">
        <title>Draft genome of Ramlibacter aquaticus LMG 30558.</title>
        <authorList>
            <person name="Props R."/>
        </authorList>
    </citation>
    <scope>NUCLEOTIDE SEQUENCE [LARGE SCALE GENOMIC DNA]</scope>
    <source>
        <strain evidence="1 2">LMG 30558</strain>
    </source>
</reference>
<dbReference type="InterPro" id="IPR025506">
    <property type="entry name" value="Abi_alpha"/>
</dbReference>